<sequence>MRSLDRGPFPSLFFPLSSREMTIGQADRLHYRSRPKRPPVTLINRLDTDPLHALSLRPKLLLVGAAVDGFGCALP</sequence>
<dbReference type="AlphaFoldDB" id="A0A8X6KDD2"/>
<gene>
    <name evidence="1" type="ORF">TNCT_319131</name>
</gene>
<dbReference type="Proteomes" id="UP000887116">
    <property type="component" value="Unassembled WGS sequence"/>
</dbReference>
<evidence type="ECO:0000313" key="1">
    <source>
        <dbReference type="EMBL" id="GFQ68493.1"/>
    </source>
</evidence>
<reference evidence="1" key="1">
    <citation type="submission" date="2020-07" db="EMBL/GenBank/DDBJ databases">
        <title>Multicomponent nature underlies the extraordinary mechanical properties of spider dragline silk.</title>
        <authorList>
            <person name="Kono N."/>
            <person name="Nakamura H."/>
            <person name="Mori M."/>
            <person name="Yoshida Y."/>
            <person name="Ohtoshi R."/>
            <person name="Malay A.D."/>
            <person name="Moran D.A.P."/>
            <person name="Tomita M."/>
            <person name="Numata K."/>
            <person name="Arakawa K."/>
        </authorList>
    </citation>
    <scope>NUCLEOTIDE SEQUENCE</scope>
</reference>
<organism evidence="1 2">
    <name type="scientific">Trichonephila clavata</name>
    <name type="common">Joro spider</name>
    <name type="synonym">Nephila clavata</name>
    <dbReference type="NCBI Taxonomy" id="2740835"/>
    <lineage>
        <taxon>Eukaryota</taxon>
        <taxon>Metazoa</taxon>
        <taxon>Ecdysozoa</taxon>
        <taxon>Arthropoda</taxon>
        <taxon>Chelicerata</taxon>
        <taxon>Arachnida</taxon>
        <taxon>Araneae</taxon>
        <taxon>Araneomorphae</taxon>
        <taxon>Entelegynae</taxon>
        <taxon>Araneoidea</taxon>
        <taxon>Nephilidae</taxon>
        <taxon>Trichonephila</taxon>
    </lineage>
</organism>
<evidence type="ECO:0000313" key="2">
    <source>
        <dbReference type="Proteomes" id="UP000887116"/>
    </source>
</evidence>
<keyword evidence="2" id="KW-1185">Reference proteome</keyword>
<accession>A0A8X6KDD2</accession>
<proteinExistence type="predicted"/>
<name>A0A8X6KDD2_TRICU</name>
<dbReference type="EMBL" id="BMAO01010644">
    <property type="protein sequence ID" value="GFQ68493.1"/>
    <property type="molecule type" value="Genomic_DNA"/>
</dbReference>
<protein>
    <submittedName>
        <fullName evidence="1">Uncharacterized protein</fullName>
    </submittedName>
</protein>
<comment type="caution">
    <text evidence="1">The sequence shown here is derived from an EMBL/GenBank/DDBJ whole genome shotgun (WGS) entry which is preliminary data.</text>
</comment>